<evidence type="ECO:0000313" key="3">
    <source>
        <dbReference type="Proteomes" id="UP000070539"/>
    </source>
</evidence>
<feature type="transmembrane region" description="Helical" evidence="1">
    <location>
        <begin position="42"/>
        <end position="66"/>
    </location>
</feature>
<dbReference type="RefSeq" id="WP_066089161.1">
    <property type="nucleotide sequence ID" value="NZ_LRVM01000008.1"/>
</dbReference>
<dbReference type="STRING" id="36847.CLNEO_23060"/>
<protein>
    <submittedName>
        <fullName evidence="2">Uncharacterized protein</fullName>
    </submittedName>
</protein>
<name>A0A136WCY3_9FIRM</name>
<dbReference type="AlphaFoldDB" id="A0A136WCY3"/>
<dbReference type="EMBL" id="LRVM01000008">
    <property type="protein sequence ID" value="KXL52372.1"/>
    <property type="molecule type" value="Genomic_DNA"/>
</dbReference>
<evidence type="ECO:0000313" key="2">
    <source>
        <dbReference type="EMBL" id="KXL52372.1"/>
    </source>
</evidence>
<feature type="transmembrane region" description="Helical" evidence="1">
    <location>
        <begin position="6"/>
        <end position="30"/>
    </location>
</feature>
<reference evidence="2 3" key="1">
    <citation type="submission" date="2016-01" db="EMBL/GenBank/DDBJ databases">
        <title>Genome sequence of Clostridium neopropionicum X4, DSM-3847.</title>
        <authorList>
            <person name="Poehlein A."/>
            <person name="Beck M.H."/>
            <person name="Bengelsdorf F.R."/>
            <person name="Daniel R."/>
            <person name="Duerre P."/>
        </authorList>
    </citation>
    <scope>NUCLEOTIDE SEQUENCE [LARGE SCALE GENOMIC DNA]</scope>
    <source>
        <strain evidence="2 3">DSM-3847</strain>
    </source>
</reference>
<organism evidence="2 3">
    <name type="scientific">Anaerotignum neopropionicum</name>
    <dbReference type="NCBI Taxonomy" id="36847"/>
    <lineage>
        <taxon>Bacteria</taxon>
        <taxon>Bacillati</taxon>
        <taxon>Bacillota</taxon>
        <taxon>Clostridia</taxon>
        <taxon>Lachnospirales</taxon>
        <taxon>Anaerotignaceae</taxon>
        <taxon>Anaerotignum</taxon>
    </lineage>
</organism>
<gene>
    <name evidence="2" type="ORF">CLNEO_23060</name>
</gene>
<comment type="caution">
    <text evidence="2">The sequence shown here is derived from an EMBL/GenBank/DDBJ whole genome shotgun (WGS) entry which is preliminary data.</text>
</comment>
<evidence type="ECO:0000256" key="1">
    <source>
        <dbReference type="SAM" id="Phobius"/>
    </source>
</evidence>
<sequence length="72" mass="8034">MNVMFLGGILMLILFFGGFVLAGLAIWALATKKDTLPQWGKIMLWVFVVLAGMILITGIVCILVFVRKFLLF</sequence>
<proteinExistence type="predicted"/>
<keyword evidence="1" id="KW-0812">Transmembrane</keyword>
<keyword evidence="1" id="KW-0472">Membrane</keyword>
<accession>A0A136WCY3</accession>
<dbReference type="Proteomes" id="UP000070539">
    <property type="component" value="Unassembled WGS sequence"/>
</dbReference>
<keyword evidence="3" id="KW-1185">Reference proteome</keyword>
<keyword evidence="1" id="KW-1133">Transmembrane helix</keyword>